<dbReference type="GO" id="GO:0016791">
    <property type="term" value="F:phosphatase activity"/>
    <property type="evidence" value="ECO:0007669"/>
    <property type="project" value="TreeGrafter"/>
</dbReference>
<dbReference type="SFLD" id="SFLDG01140">
    <property type="entry name" value="C2.B:_Phosphomannomutase_and_P"/>
    <property type="match status" value="1"/>
</dbReference>
<name>A0A1H8CGE1_9BACL</name>
<dbReference type="Gene3D" id="3.30.1240.10">
    <property type="match status" value="1"/>
</dbReference>
<dbReference type="RefSeq" id="WP_089965928.1">
    <property type="nucleotide sequence ID" value="NZ_FOCQ01000003.1"/>
</dbReference>
<dbReference type="PANTHER" id="PTHR10000:SF55">
    <property type="entry name" value="5-AMINO-6-(5-PHOSPHO-D-RIBITYLAMINO)URACIL PHOSPHATASE YCSE"/>
    <property type="match status" value="1"/>
</dbReference>
<dbReference type="NCBIfam" id="TIGR01484">
    <property type="entry name" value="HAD-SF-IIB"/>
    <property type="match status" value="1"/>
</dbReference>
<keyword evidence="2" id="KW-1185">Reference proteome</keyword>
<dbReference type="CDD" id="cd07516">
    <property type="entry name" value="HAD_Pase"/>
    <property type="match status" value="1"/>
</dbReference>
<protein>
    <recommendedName>
        <fullName evidence="3">Phosphoglycolate phosphatase</fullName>
    </recommendedName>
</protein>
<dbReference type="SFLD" id="SFLDG01144">
    <property type="entry name" value="C2.B.4:_PGP_Like"/>
    <property type="match status" value="1"/>
</dbReference>
<dbReference type="SUPFAM" id="SSF56784">
    <property type="entry name" value="HAD-like"/>
    <property type="match status" value="1"/>
</dbReference>
<sequence>MKEIKLIALDMDGTLLDNHGNISPANRQAIKEAQEKGISVVFSTGRTMMTCRDYAESLQLSSYLVTVNGAEIWTGSGELLERNLIEADLVRWMWELSQKYSTYFWCVTIDQVWRNDIPADILAHQWLKFGFDTDDQAAREKILQELETERDRVEITNSSPTNIEVNAKGVNKAQGLKSVCRRIGISMENVMALGDSLNDLAMIKEAGLGVAMGNAQPVVKEAADWITATNQEDGVAQAIRHWVL</sequence>
<dbReference type="STRING" id="1173111.SAMN05444955_103281"/>
<dbReference type="InterPro" id="IPR036412">
    <property type="entry name" value="HAD-like_sf"/>
</dbReference>
<dbReference type="GO" id="GO:0005829">
    <property type="term" value="C:cytosol"/>
    <property type="evidence" value="ECO:0007669"/>
    <property type="project" value="TreeGrafter"/>
</dbReference>
<reference evidence="1 2" key="1">
    <citation type="submission" date="2016-10" db="EMBL/GenBank/DDBJ databases">
        <authorList>
            <person name="de Groot N.N."/>
        </authorList>
    </citation>
    <scope>NUCLEOTIDE SEQUENCE [LARGE SCALE GENOMIC DNA]</scope>
    <source>
        <strain evidence="1 2">DSM 46701</strain>
    </source>
</reference>
<dbReference type="PRINTS" id="PR00119">
    <property type="entry name" value="CATATPASE"/>
</dbReference>
<evidence type="ECO:0000313" key="2">
    <source>
        <dbReference type="Proteomes" id="UP000199695"/>
    </source>
</evidence>
<dbReference type="PROSITE" id="PS01229">
    <property type="entry name" value="COF_2"/>
    <property type="match status" value="1"/>
</dbReference>
<dbReference type="PANTHER" id="PTHR10000">
    <property type="entry name" value="PHOSPHOSERINE PHOSPHATASE"/>
    <property type="match status" value="1"/>
</dbReference>
<dbReference type="OrthoDB" id="9781413at2"/>
<dbReference type="AlphaFoldDB" id="A0A1H8CGE1"/>
<dbReference type="InterPro" id="IPR023214">
    <property type="entry name" value="HAD_sf"/>
</dbReference>
<dbReference type="Gene3D" id="3.40.50.1000">
    <property type="entry name" value="HAD superfamily/HAD-like"/>
    <property type="match status" value="1"/>
</dbReference>
<proteinExistence type="predicted"/>
<dbReference type="Pfam" id="PF08282">
    <property type="entry name" value="Hydrolase_3"/>
    <property type="match status" value="2"/>
</dbReference>
<dbReference type="EMBL" id="FOCQ01000003">
    <property type="protein sequence ID" value="SEM94032.1"/>
    <property type="molecule type" value="Genomic_DNA"/>
</dbReference>
<dbReference type="Proteomes" id="UP000199695">
    <property type="component" value="Unassembled WGS sequence"/>
</dbReference>
<evidence type="ECO:0000313" key="1">
    <source>
        <dbReference type="EMBL" id="SEM94032.1"/>
    </source>
</evidence>
<evidence type="ECO:0008006" key="3">
    <source>
        <dbReference type="Google" id="ProtNLM"/>
    </source>
</evidence>
<organism evidence="1 2">
    <name type="scientific">Lihuaxuella thermophila</name>
    <dbReference type="NCBI Taxonomy" id="1173111"/>
    <lineage>
        <taxon>Bacteria</taxon>
        <taxon>Bacillati</taxon>
        <taxon>Bacillota</taxon>
        <taxon>Bacilli</taxon>
        <taxon>Bacillales</taxon>
        <taxon>Thermoactinomycetaceae</taxon>
        <taxon>Lihuaxuella</taxon>
    </lineage>
</organism>
<dbReference type="GO" id="GO:0000287">
    <property type="term" value="F:magnesium ion binding"/>
    <property type="evidence" value="ECO:0007669"/>
    <property type="project" value="TreeGrafter"/>
</dbReference>
<gene>
    <name evidence="1" type="ORF">SAMN05444955_103281</name>
</gene>
<dbReference type="SFLD" id="SFLDS00003">
    <property type="entry name" value="Haloacid_Dehalogenase"/>
    <property type="match status" value="1"/>
</dbReference>
<accession>A0A1H8CGE1</accession>
<dbReference type="InterPro" id="IPR006379">
    <property type="entry name" value="HAD-SF_hydro_IIB"/>
</dbReference>